<dbReference type="AlphaFoldDB" id="X1TQX7"/>
<accession>X1TQX7</accession>
<dbReference type="EMBL" id="BARW01026638">
    <property type="protein sequence ID" value="GAJ07664.1"/>
    <property type="molecule type" value="Genomic_DNA"/>
</dbReference>
<name>X1TQX7_9ZZZZ</name>
<protein>
    <recommendedName>
        <fullName evidence="2">Branched-chain amino acid ATP-binding cassette transporter C-terminal domain-containing protein</fullName>
    </recommendedName>
</protein>
<evidence type="ECO:0008006" key="2">
    <source>
        <dbReference type="Google" id="ProtNLM"/>
    </source>
</evidence>
<comment type="caution">
    <text evidence="1">The sequence shown here is derived from an EMBL/GenBank/DDBJ whole genome shotgun (WGS) entry which is preliminary data.</text>
</comment>
<organism evidence="1">
    <name type="scientific">marine sediment metagenome</name>
    <dbReference type="NCBI Taxonomy" id="412755"/>
    <lineage>
        <taxon>unclassified sequences</taxon>
        <taxon>metagenomes</taxon>
        <taxon>ecological metagenomes</taxon>
    </lineage>
</organism>
<sequence length="60" mass="6742">MKILSDHNVQDTFKIADRAYIIDEGEILIKGNPKDIASDEMAKEKFLGKSFKLGDEVEVS</sequence>
<reference evidence="1" key="1">
    <citation type="journal article" date="2014" name="Front. Microbiol.">
        <title>High frequency of phylogenetically diverse reductive dehalogenase-homologous genes in deep subseafloor sedimentary metagenomes.</title>
        <authorList>
            <person name="Kawai M."/>
            <person name="Futagami T."/>
            <person name="Toyoda A."/>
            <person name="Takaki Y."/>
            <person name="Nishi S."/>
            <person name="Hori S."/>
            <person name="Arai W."/>
            <person name="Tsubouchi T."/>
            <person name="Morono Y."/>
            <person name="Uchiyama I."/>
            <person name="Ito T."/>
            <person name="Fujiyama A."/>
            <person name="Inagaki F."/>
            <person name="Takami H."/>
        </authorList>
    </citation>
    <scope>NUCLEOTIDE SEQUENCE</scope>
    <source>
        <strain evidence="1">Expedition CK06-06</strain>
    </source>
</reference>
<evidence type="ECO:0000313" key="1">
    <source>
        <dbReference type="EMBL" id="GAJ07664.1"/>
    </source>
</evidence>
<proteinExistence type="predicted"/>
<gene>
    <name evidence="1" type="ORF">S12H4_43410</name>
</gene>